<accession>A0ABQ6MDU4</accession>
<evidence type="ECO:0000256" key="6">
    <source>
        <dbReference type="RuleBase" id="RU000488"/>
    </source>
</evidence>
<evidence type="ECO:0000256" key="2">
    <source>
        <dbReference type="ARBA" id="ARBA00022692"/>
    </source>
</evidence>
<comment type="subcellular location">
    <subcellularLocation>
        <location evidence="1">Membrane</location>
        <topology evidence="1">Multi-pass membrane protein</topology>
    </subcellularLocation>
</comment>
<evidence type="ECO:0000313" key="8">
    <source>
        <dbReference type="Proteomes" id="UP001165060"/>
    </source>
</evidence>
<reference evidence="7 8" key="1">
    <citation type="journal article" date="2023" name="Commun. Biol.">
        <title>Genome analysis of Parmales, the sister group of diatoms, reveals the evolutionary specialization of diatoms from phago-mixotrophs to photoautotrophs.</title>
        <authorList>
            <person name="Ban H."/>
            <person name="Sato S."/>
            <person name="Yoshikawa S."/>
            <person name="Yamada K."/>
            <person name="Nakamura Y."/>
            <person name="Ichinomiya M."/>
            <person name="Sato N."/>
            <person name="Blanc-Mathieu R."/>
            <person name="Endo H."/>
            <person name="Kuwata A."/>
            <person name="Ogata H."/>
        </authorList>
    </citation>
    <scope>NUCLEOTIDE SEQUENCE [LARGE SCALE GENOMIC DNA]</scope>
</reference>
<keyword evidence="4 5" id="KW-0472">Membrane</keyword>
<dbReference type="SUPFAM" id="SSF103506">
    <property type="entry name" value="Mitochondrial carrier"/>
    <property type="match status" value="1"/>
</dbReference>
<dbReference type="InterPro" id="IPR023395">
    <property type="entry name" value="MCP_dom_sf"/>
</dbReference>
<feature type="repeat" description="Solcar" evidence="5">
    <location>
        <begin position="93"/>
        <end position="176"/>
    </location>
</feature>
<evidence type="ECO:0008006" key="9">
    <source>
        <dbReference type="Google" id="ProtNLM"/>
    </source>
</evidence>
<comment type="caution">
    <text evidence="7">The sequence shown here is derived from an EMBL/GenBank/DDBJ whole genome shotgun (WGS) entry which is preliminary data.</text>
</comment>
<keyword evidence="8" id="KW-1185">Reference proteome</keyword>
<evidence type="ECO:0000256" key="4">
    <source>
        <dbReference type="ARBA" id="ARBA00023136"/>
    </source>
</evidence>
<dbReference type="Pfam" id="PF00153">
    <property type="entry name" value="Mito_carr"/>
    <property type="match status" value="1"/>
</dbReference>
<dbReference type="EMBL" id="BRYB01005420">
    <property type="protein sequence ID" value="GMI24288.1"/>
    <property type="molecule type" value="Genomic_DNA"/>
</dbReference>
<sequence length="272" mass="29089">MASPAAPPSKPLPNLLPHLLASGAAAVVNFPLWRASAMAQSGFNKELSTRGLYSLAVRPPYHGLQAVVLGMTWARAGIFFGSDALKARQPGWPKLLPPLVSSTVVQVVNMPIIRASISLQSKDFTQSGPTTTLDALRHIYREEGVRGLYRGTSAGILKTVPKYCTAVLVKDAIARAYPQPEVESAAERYFRLGCKAVVAATAGAVLTNPADVLRNEMFKTPSHGLLGTLSRLNASEGLNWTSRGISKNLISVAVPVSVTIFLIDVFEPLFPS</sequence>
<dbReference type="Gene3D" id="1.50.40.10">
    <property type="entry name" value="Mitochondrial carrier domain"/>
    <property type="match status" value="1"/>
</dbReference>
<dbReference type="InterPro" id="IPR018108">
    <property type="entry name" value="MCP_transmembrane"/>
</dbReference>
<evidence type="ECO:0000256" key="3">
    <source>
        <dbReference type="ARBA" id="ARBA00022737"/>
    </source>
</evidence>
<evidence type="ECO:0000313" key="7">
    <source>
        <dbReference type="EMBL" id="GMI24288.1"/>
    </source>
</evidence>
<protein>
    <recommendedName>
        <fullName evidence="9">Mitochondrial carrier protein</fullName>
    </recommendedName>
</protein>
<evidence type="ECO:0000256" key="1">
    <source>
        <dbReference type="ARBA" id="ARBA00004141"/>
    </source>
</evidence>
<organism evidence="7 8">
    <name type="scientific">Tetraparma gracilis</name>
    <dbReference type="NCBI Taxonomy" id="2962635"/>
    <lineage>
        <taxon>Eukaryota</taxon>
        <taxon>Sar</taxon>
        <taxon>Stramenopiles</taxon>
        <taxon>Ochrophyta</taxon>
        <taxon>Bolidophyceae</taxon>
        <taxon>Parmales</taxon>
        <taxon>Triparmaceae</taxon>
        <taxon>Tetraparma</taxon>
    </lineage>
</organism>
<dbReference type="Proteomes" id="UP001165060">
    <property type="component" value="Unassembled WGS sequence"/>
</dbReference>
<keyword evidence="6" id="KW-0813">Transport</keyword>
<dbReference type="PROSITE" id="PS50920">
    <property type="entry name" value="SOLCAR"/>
    <property type="match status" value="2"/>
</dbReference>
<dbReference type="PANTHER" id="PTHR24089">
    <property type="entry name" value="SOLUTE CARRIER FAMILY 25"/>
    <property type="match status" value="1"/>
</dbReference>
<keyword evidence="2 5" id="KW-0812">Transmembrane</keyword>
<feature type="repeat" description="Solcar" evidence="5">
    <location>
        <begin position="187"/>
        <end position="269"/>
    </location>
</feature>
<name>A0ABQ6MDU4_9STRA</name>
<proteinExistence type="inferred from homology"/>
<evidence type="ECO:0000256" key="5">
    <source>
        <dbReference type="PROSITE-ProRule" id="PRU00282"/>
    </source>
</evidence>
<gene>
    <name evidence="7" type="ORF">TeGR_g8892</name>
</gene>
<keyword evidence="3" id="KW-0677">Repeat</keyword>
<comment type="similarity">
    <text evidence="6">Belongs to the mitochondrial carrier (TC 2.A.29) family.</text>
</comment>